<evidence type="ECO:0000256" key="1">
    <source>
        <dbReference type="ARBA" id="ARBA00004651"/>
    </source>
</evidence>
<feature type="transmembrane region" description="Helical" evidence="9">
    <location>
        <begin position="30"/>
        <end position="54"/>
    </location>
</feature>
<evidence type="ECO:0000256" key="6">
    <source>
        <dbReference type="ARBA" id="ARBA00023032"/>
    </source>
</evidence>
<dbReference type="GO" id="GO:0015419">
    <property type="term" value="F:ABC-type sulfate transporter activity"/>
    <property type="evidence" value="ECO:0007669"/>
    <property type="project" value="UniProtKB-UniRule"/>
</dbReference>
<gene>
    <name evidence="11" type="ORF">JGUZn3_20110</name>
</gene>
<dbReference type="PROSITE" id="PS50928">
    <property type="entry name" value="ABC_TM1"/>
    <property type="match status" value="1"/>
</dbReference>
<dbReference type="Pfam" id="PF00528">
    <property type="entry name" value="BPD_transp_1"/>
    <property type="match status" value="1"/>
</dbReference>
<keyword evidence="4 9" id="KW-0812">Transmembrane</keyword>
<reference evidence="11 12" key="1">
    <citation type="submission" date="2020-08" db="EMBL/GenBank/DDBJ databases">
        <title>Complete genome sequence of Entomobacter blattae G55GP.</title>
        <authorList>
            <person name="Poehlein A."/>
            <person name="Guzman J."/>
            <person name="Daniel R."/>
            <person name="Vilcinskas A."/>
        </authorList>
    </citation>
    <scope>NUCLEOTIDE SEQUENCE [LARGE SCALE GENOMIC DNA]</scope>
    <source>
        <strain evidence="11 12">G55GP</strain>
    </source>
</reference>
<dbReference type="InterPro" id="IPR011865">
    <property type="entry name" value="CysT_permease"/>
</dbReference>
<feature type="transmembrane region" description="Helical" evidence="9">
    <location>
        <begin position="203"/>
        <end position="221"/>
    </location>
</feature>
<evidence type="ECO:0000259" key="10">
    <source>
        <dbReference type="PROSITE" id="PS50928"/>
    </source>
</evidence>
<dbReference type="InterPro" id="IPR005667">
    <property type="entry name" value="Sulph_transpt2"/>
</dbReference>
<keyword evidence="5 9" id="KW-1133">Transmembrane helix</keyword>
<feature type="domain" description="ABC transmembrane type-1" evidence="10">
    <location>
        <begin position="74"/>
        <end position="278"/>
    </location>
</feature>
<evidence type="ECO:0000256" key="7">
    <source>
        <dbReference type="ARBA" id="ARBA00023136"/>
    </source>
</evidence>
<dbReference type="InterPro" id="IPR000515">
    <property type="entry name" value="MetI-like"/>
</dbReference>
<feature type="transmembrane region" description="Helical" evidence="9">
    <location>
        <begin position="147"/>
        <end position="171"/>
    </location>
</feature>
<feature type="transmembrane region" description="Helical" evidence="9">
    <location>
        <begin position="110"/>
        <end position="135"/>
    </location>
</feature>
<keyword evidence="6 9" id="KW-0764">Sulfate transport</keyword>
<dbReference type="NCBIfam" id="TIGR02139">
    <property type="entry name" value="permease_CysT"/>
    <property type="match status" value="1"/>
</dbReference>
<dbReference type="SUPFAM" id="SSF161098">
    <property type="entry name" value="MetI-like"/>
    <property type="match status" value="1"/>
</dbReference>
<evidence type="ECO:0000256" key="4">
    <source>
        <dbReference type="ARBA" id="ARBA00022692"/>
    </source>
</evidence>
<dbReference type="PANTHER" id="PTHR30406">
    <property type="entry name" value="SULFATE TRANSPORT SYSTEM PERMEASE PROTEIN"/>
    <property type="match status" value="1"/>
</dbReference>
<evidence type="ECO:0000256" key="5">
    <source>
        <dbReference type="ARBA" id="ARBA00022989"/>
    </source>
</evidence>
<dbReference type="GO" id="GO:0005886">
    <property type="term" value="C:plasma membrane"/>
    <property type="evidence" value="ECO:0007669"/>
    <property type="project" value="UniProtKB-SubCell"/>
</dbReference>
<proteinExistence type="inferred from homology"/>
<feature type="transmembrane region" description="Helical" evidence="9">
    <location>
        <begin position="74"/>
        <end position="98"/>
    </location>
</feature>
<dbReference type="Proteomes" id="UP000516349">
    <property type="component" value="Chromosome"/>
</dbReference>
<accession>A0A7H1NTV6</accession>
<keyword evidence="3 9" id="KW-0813">Transport</keyword>
<keyword evidence="7 9" id="KW-0472">Membrane</keyword>
<name>A0A7H1NTV6_9PROT</name>
<organism evidence="11 12">
    <name type="scientific">Entomobacter blattae</name>
    <dbReference type="NCBI Taxonomy" id="2762277"/>
    <lineage>
        <taxon>Bacteria</taxon>
        <taxon>Pseudomonadati</taxon>
        <taxon>Pseudomonadota</taxon>
        <taxon>Alphaproteobacteria</taxon>
        <taxon>Acetobacterales</taxon>
        <taxon>Acetobacteraceae</taxon>
        <taxon>Entomobacter</taxon>
    </lineage>
</organism>
<comment type="subunit">
    <text evidence="2">The complex is composed of two ATP-binding proteins (CysA), two transmembrane proteins (CysT and CysW) and a solute-binding protein (CysP).</text>
</comment>
<dbReference type="Gene3D" id="1.10.3720.10">
    <property type="entry name" value="MetI-like"/>
    <property type="match status" value="1"/>
</dbReference>
<protein>
    <recommendedName>
        <fullName evidence="9">Sulfate transport system permease protein CysT</fullName>
    </recommendedName>
</protein>
<dbReference type="PANTHER" id="PTHR30406:SF8">
    <property type="entry name" value="SULFATE TRANSPORT SYSTEM PERMEASE PROTEIN CYST"/>
    <property type="match status" value="1"/>
</dbReference>
<dbReference type="NCBIfam" id="TIGR00969">
    <property type="entry name" value="3a0106s02"/>
    <property type="match status" value="1"/>
</dbReference>
<evidence type="ECO:0000313" key="12">
    <source>
        <dbReference type="Proteomes" id="UP000516349"/>
    </source>
</evidence>
<dbReference type="CDD" id="cd06261">
    <property type="entry name" value="TM_PBP2"/>
    <property type="match status" value="1"/>
</dbReference>
<evidence type="ECO:0000313" key="11">
    <source>
        <dbReference type="EMBL" id="QNT79216.1"/>
    </source>
</evidence>
<dbReference type="InterPro" id="IPR035906">
    <property type="entry name" value="MetI-like_sf"/>
</dbReference>
<feature type="transmembrane region" description="Helical" evidence="9">
    <location>
        <begin position="227"/>
        <end position="250"/>
    </location>
</feature>
<dbReference type="KEGG" id="ebla:JGUZn3_20110"/>
<dbReference type="AlphaFoldDB" id="A0A7H1NTV6"/>
<comment type="function">
    <text evidence="8">Part of the ABC transporter complex CysAWTP (TC 3.A.1.6.1) involved in sulfate/thiosulfate import. Probably responsible for the translocation of the substrate across the membrane.</text>
</comment>
<comment type="subcellular location">
    <subcellularLocation>
        <location evidence="1">Cell membrane</location>
        <topology evidence="1">Multi-pass membrane protein</topology>
    </subcellularLocation>
</comment>
<comment type="function">
    <text evidence="9">Part of the ABC transporter complex (TC 3.A.1.6.1) involved in sulfate/thiosulfate import.</text>
</comment>
<keyword evidence="12" id="KW-1185">Reference proteome</keyword>
<dbReference type="EMBL" id="CP060244">
    <property type="protein sequence ID" value="QNT79216.1"/>
    <property type="molecule type" value="Genomic_DNA"/>
</dbReference>
<comment type="similarity">
    <text evidence="9">Belongs to the binding-protein-dependent transport system permease family. CysTW subfamily.</text>
</comment>
<evidence type="ECO:0000256" key="2">
    <source>
        <dbReference type="ARBA" id="ARBA00011779"/>
    </source>
</evidence>
<evidence type="ECO:0000256" key="3">
    <source>
        <dbReference type="ARBA" id="ARBA00022448"/>
    </source>
</evidence>
<dbReference type="RefSeq" id="WP_203413399.1">
    <property type="nucleotide sequence ID" value="NZ_CP060244.1"/>
</dbReference>
<feature type="transmembrane region" description="Helical" evidence="9">
    <location>
        <begin position="257"/>
        <end position="281"/>
    </location>
</feature>
<sequence>MNQSVFSGIDRPIFCTKRHKRFILPGFRTSLILTLLWVGVLVILPITALIMASFHNGFSTFYTLFTSSRILSALALSFGTAFCAAWICVLLGTILAWALARNQHMPGLHILDVIVDLPFALPTAIAGITMATLYGPHGWIGHILSKFHIHVIFTPIGIILALVFVGLPFVVRTMEPALKSLPVEIEETAATLGASHGQIIRHVILPSLMPSFITAFSLAFARGVGEYGSVIFIAGNLPHYTEVLSLLIVIHLERFDYTGAAAIGVITLGFSFTCFLLIAIYRQRFITSNEPAAWKIVKPESEHAHEH</sequence>
<evidence type="ECO:0000256" key="9">
    <source>
        <dbReference type="RuleBase" id="RU366001"/>
    </source>
</evidence>
<evidence type="ECO:0000256" key="8">
    <source>
        <dbReference type="ARBA" id="ARBA00025323"/>
    </source>
</evidence>